<keyword evidence="8 11" id="KW-0472">Membrane</keyword>
<dbReference type="Proteomes" id="UP001174677">
    <property type="component" value="Chromosome 15"/>
</dbReference>
<accession>A0ABQ9KYS6</accession>
<comment type="caution">
    <text evidence="14">The sequence shown here is derived from an EMBL/GenBank/DDBJ whole genome shotgun (WGS) entry which is preliminary data.</text>
</comment>
<comment type="subcellular location">
    <subcellularLocation>
        <location evidence="1">Membrane</location>
        <topology evidence="1">Multi-pass membrane protein</topology>
    </subcellularLocation>
</comment>
<dbReference type="EMBL" id="JARPOI010000015">
    <property type="protein sequence ID" value="KAJ9153201.1"/>
    <property type="molecule type" value="Genomic_DNA"/>
</dbReference>
<dbReference type="InterPro" id="IPR057290">
    <property type="entry name" value="CHX17_C"/>
</dbReference>
<feature type="compositionally biased region" description="Acidic residues" evidence="10">
    <location>
        <begin position="707"/>
        <end position="721"/>
    </location>
</feature>
<dbReference type="Gene3D" id="1.20.1530.20">
    <property type="match status" value="1"/>
</dbReference>
<dbReference type="InterPro" id="IPR038770">
    <property type="entry name" value="Na+/solute_symporter_sf"/>
</dbReference>
<evidence type="ECO:0000256" key="4">
    <source>
        <dbReference type="ARBA" id="ARBA00022692"/>
    </source>
</evidence>
<feature type="domain" description="Cation/H+ exchanger transmembrane" evidence="12">
    <location>
        <begin position="49"/>
        <end position="393"/>
    </location>
</feature>
<evidence type="ECO:0000256" key="5">
    <source>
        <dbReference type="ARBA" id="ARBA00022958"/>
    </source>
</evidence>
<evidence type="ECO:0000256" key="6">
    <source>
        <dbReference type="ARBA" id="ARBA00022989"/>
    </source>
</evidence>
<keyword evidence="3" id="KW-0633">Potassium transport</keyword>
<sequence length="765" mass="84564">MDINSPQNFYRVPENTLFHCYVVNITVEHGFWRSENPLTQALPLLAWQLSVVIMINRAGLMIGPSAFSKTHFFAVMFPLRSIFIVEMVSYWALTCHLFLAGLEMDMASILRLGKISIRFTIAATLLPFIIGIALYFISTCARGEPYGSIGCIFWGATLTKLLHTDTGRLSMSISIVSELFTWLLLAILIPARVSALNAVLSLAATAGFAVFCFTVVRPALATVIRKTSKGNKYIEYYLCFILVSVCLFSLASDMLGTTSIVGAFIFGLIMQNRVLAIVRLEKFEDFVTAYLLPLFFSALGMRLEIWKTSHWGMALLLIILCCGAKIVSIFLVSRYCKMPRQEGFSLGVLMNTKGILALIILNMRFDKSLLQGEEYAIMVLAILLMTGAVPPILSSIYHPNKRLSQCKQRTIQKARPDSEFKILACFQSNRNVSGMINVLDCSNASKESPLSVFALHLVELTGRASAMLIQIINSLQTYANLNGLVTMQTVTALLAEDKEVGFMILPFHKLPTPAGKLEEEGSTSFTGVNVNVLASAPCIVSIFVGRGFGATGESNLTEHQIAMLFIGGPDDRKALSYDWRMSMDHGFCLTVVRFIPGEGIGVEAAQAPVGDSLGLLAALTYIDKQRRLDDEIVNEFRLKSAGEQFMGGMHHIYDLYVVGRGQNMISPLTAGLMDWCENPELRPTGDLQVTSSFAQGSVIVVQQYSGYEDEDEDEDGDDTVDTPDSSRRGREQFRDWRPPSEHNDHGGLDEVEQFAMHKGSLSTSL</sequence>
<evidence type="ECO:0000256" key="1">
    <source>
        <dbReference type="ARBA" id="ARBA00004141"/>
    </source>
</evidence>
<dbReference type="Pfam" id="PF00999">
    <property type="entry name" value="Na_H_Exchanger"/>
    <property type="match status" value="1"/>
</dbReference>
<dbReference type="Pfam" id="PF23259">
    <property type="entry name" value="CHX17_C"/>
    <property type="match status" value="1"/>
</dbReference>
<feature type="transmembrane region" description="Helical" evidence="11">
    <location>
        <begin position="82"/>
        <end position="103"/>
    </location>
</feature>
<evidence type="ECO:0000313" key="15">
    <source>
        <dbReference type="Proteomes" id="UP001174677"/>
    </source>
</evidence>
<keyword evidence="4 11" id="KW-0812">Transmembrane</keyword>
<reference evidence="14 15" key="1">
    <citation type="journal article" date="2023" name="Plant Biotechnol. J.">
        <title>Chromosome-level wild Hevea brasiliensis genome provides new tools for genomic-assisted breeding and valuable loci to elevate rubber yield.</title>
        <authorList>
            <person name="Cheng H."/>
            <person name="Song X."/>
            <person name="Hu Y."/>
            <person name="Wu T."/>
            <person name="Yang Q."/>
            <person name="An Z."/>
            <person name="Feng S."/>
            <person name="Deng Z."/>
            <person name="Wu W."/>
            <person name="Zeng X."/>
            <person name="Tu M."/>
            <person name="Wang X."/>
            <person name="Huang H."/>
        </authorList>
    </citation>
    <scope>NUCLEOTIDE SEQUENCE [LARGE SCALE GENOMIC DNA]</scope>
    <source>
        <strain evidence="14">MT/VB/25A 57/8</strain>
    </source>
</reference>
<comment type="similarity">
    <text evidence="9">Belongs to the monovalent cation:proton antiporter 2 (CPA2) transporter (TC 2.A.37) family. CHX (TC 2.A.37.4) subfamily.</text>
</comment>
<evidence type="ECO:0000256" key="2">
    <source>
        <dbReference type="ARBA" id="ARBA00022448"/>
    </source>
</evidence>
<keyword evidence="15" id="KW-1185">Reference proteome</keyword>
<name>A0ABQ9KYS6_HEVBR</name>
<dbReference type="PANTHER" id="PTHR32468">
    <property type="entry name" value="CATION/H + ANTIPORTER"/>
    <property type="match status" value="1"/>
</dbReference>
<feature type="transmembrane region" description="Helical" evidence="11">
    <location>
        <begin position="375"/>
        <end position="397"/>
    </location>
</feature>
<protein>
    <recommendedName>
        <fullName evidence="16">Cation/H+ exchanger domain-containing protein</fullName>
    </recommendedName>
</protein>
<dbReference type="PANTHER" id="PTHR32468:SF68">
    <property type="entry name" value="CATION_H+ EXCHANGER DOMAIN-CONTAINING PROTEIN"/>
    <property type="match status" value="1"/>
</dbReference>
<feature type="transmembrane region" description="Helical" evidence="11">
    <location>
        <begin position="344"/>
        <end position="363"/>
    </location>
</feature>
<feature type="transmembrane region" description="Helical" evidence="11">
    <location>
        <begin position="233"/>
        <end position="251"/>
    </location>
</feature>
<evidence type="ECO:0000256" key="7">
    <source>
        <dbReference type="ARBA" id="ARBA00023065"/>
    </source>
</evidence>
<dbReference type="InterPro" id="IPR050794">
    <property type="entry name" value="CPA2_transporter"/>
</dbReference>
<gene>
    <name evidence="14" type="ORF">P3X46_026666</name>
</gene>
<feature type="transmembrane region" description="Helical" evidence="11">
    <location>
        <begin position="169"/>
        <end position="189"/>
    </location>
</feature>
<proteinExistence type="inferred from homology"/>
<feature type="domain" description="Cation/H(+) antiporter C-terminal" evidence="13">
    <location>
        <begin position="561"/>
        <end position="706"/>
    </location>
</feature>
<feature type="compositionally biased region" description="Basic and acidic residues" evidence="10">
    <location>
        <begin position="724"/>
        <end position="748"/>
    </location>
</feature>
<evidence type="ECO:0000256" key="9">
    <source>
        <dbReference type="ARBA" id="ARBA00038341"/>
    </source>
</evidence>
<keyword evidence="2" id="KW-0813">Transport</keyword>
<feature type="transmembrane region" description="Helical" evidence="11">
    <location>
        <begin position="195"/>
        <end position="221"/>
    </location>
</feature>
<evidence type="ECO:0000313" key="14">
    <source>
        <dbReference type="EMBL" id="KAJ9153201.1"/>
    </source>
</evidence>
<evidence type="ECO:0000256" key="10">
    <source>
        <dbReference type="SAM" id="MobiDB-lite"/>
    </source>
</evidence>
<feature type="transmembrane region" description="Helical" evidence="11">
    <location>
        <begin position="115"/>
        <end position="137"/>
    </location>
</feature>
<keyword evidence="7" id="KW-0406">Ion transport</keyword>
<evidence type="ECO:0000256" key="11">
    <source>
        <dbReference type="SAM" id="Phobius"/>
    </source>
</evidence>
<evidence type="ECO:0000256" key="3">
    <source>
        <dbReference type="ARBA" id="ARBA00022538"/>
    </source>
</evidence>
<feature type="transmembrane region" description="Helical" evidence="11">
    <location>
        <begin position="41"/>
        <end position="62"/>
    </location>
</feature>
<dbReference type="InterPro" id="IPR006153">
    <property type="entry name" value="Cation/H_exchanger_TM"/>
</dbReference>
<feature type="transmembrane region" description="Helical" evidence="11">
    <location>
        <begin position="287"/>
        <end position="305"/>
    </location>
</feature>
<evidence type="ECO:0000256" key="8">
    <source>
        <dbReference type="ARBA" id="ARBA00023136"/>
    </source>
</evidence>
<evidence type="ECO:0000259" key="12">
    <source>
        <dbReference type="Pfam" id="PF00999"/>
    </source>
</evidence>
<evidence type="ECO:0008006" key="16">
    <source>
        <dbReference type="Google" id="ProtNLM"/>
    </source>
</evidence>
<feature type="region of interest" description="Disordered" evidence="10">
    <location>
        <begin position="707"/>
        <end position="765"/>
    </location>
</feature>
<evidence type="ECO:0000259" key="13">
    <source>
        <dbReference type="Pfam" id="PF23259"/>
    </source>
</evidence>
<feature type="transmembrane region" description="Helical" evidence="11">
    <location>
        <begin position="257"/>
        <end position="275"/>
    </location>
</feature>
<organism evidence="14 15">
    <name type="scientific">Hevea brasiliensis</name>
    <name type="common">Para rubber tree</name>
    <name type="synonym">Siphonia brasiliensis</name>
    <dbReference type="NCBI Taxonomy" id="3981"/>
    <lineage>
        <taxon>Eukaryota</taxon>
        <taxon>Viridiplantae</taxon>
        <taxon>Streptophyta</taxon>
        <taxon>Embryophyta</taxon>
        <taxon>Tracheophyta</taxon>
        <taxon>Spermatophyta</taxon>
        <taxon>Magnoliopsida</taxon>
        <taxon>eudicotyledons</taxon>
        <taxon>Gunneridae</taxon>
        <taxon>Pentapetalae</taxon>
        <taxon>rosids</taxon>
        <taxon>fabids</taxon>
        <taxon>Malpighiales</taxon>
        <taxon>Euphorbiaceae</taxon>
        <taxon>Crotonoideae</taxon>
        <taxon>Micrandreae</taxon>
        <taxon>Hevea</taxon>
    </lineage>
</organism>
<keyword evidence="5" id="KW-0630">Potassium</keyword>
<keyword evidence="6 11" id="KW-1133">Transmembrane helix</keyword>
<feature type="transmembrane region" description="Helical" evidence="11">
    <location>
        <begin position="311"/>
        <end position="332"/>
    </location>
</feature>